<proteinExistence type="predicted"/>
<evidence type="ECO:0000313" key="2">
    <source>
        <dbReference type="Proteomes" id="UP000265520"/>
    </source>
</evidence>
<feature type="non-terminal residue" evidence="1">
    <location>
        <position position="1"/>
    </location>
</feature>
<reference evidence="1 2" key="1">
    <citation type="journal article" date="2018" name="Front. Plant Sci.">
        <title>Red Clover (Trifolium pratense) and Zigzag Clover (T. medium) - A Picture of Genomic Similarities and Differences.</title>
        <authorList>
            <person name="Dluhosova J."/>
            <person name="Istvanek J."/>
            <person name="Nedelnik J."/>
            <person name="Repkova J."/>
        </authorList>
    </citation>
    <scope>NUCLEOTIDE SEQUENCE [LARGE SCALE GENOMIC DNA]</scope>
    <source>
        <strain evidence="2">cv. 10/8</strain>
        <tissue evidence="1">Leaf</tissue>
    </source>
</reference>
<evidence type="ECO:0000313" key="1">
    <source>
        <dbReference type="EMBL" id="MCI88711.1"/>
    </source>
</evidence>
<name>A0A392VP02_9FABA</name>
<protein>
    <submittedName>
        <fullName evidence="1">Uncharacterized protein</fullName>
    </submittedName>
</protein>
<keyword evidence="2" id="KW-1185">Reference proteome</keyword>
<dbReference type="Proteomes" id="UP000265520">
    <property type="component" value="Unassembled WGS sequence"/>
</dbReference>
<comment type="caution">
    <text evidence="1">The sequence shown here is derived from an EMBL/GenBank/DDBJ whole genome shotgun (WGS) entry which is preliminary data.</text>
</comment>
<dbReference type="EMBL" id="LXQA011200479">
    <property type="protein sequence ID" value="MCI88711.1"/>
    <property type="molecule type" value="Genomic_DNA"/>
</dbReference>
<organism evidence="1 2">
    <name type="scientific">Trifolium medium</name>
    <dbReference type="NCBI Taxonomy" id="97028"/>
    <lineage>
        <taxon>Eukaryota</taxon>
        <taxon>Viridiplantae</taxon>
        <taxon>Streptophyta</taxon>
        <taxon>Embryophyta</taxon>
        <taxon>Tracheophyta</taxon>
        <taxon>Spermatophyta</taxon>
        <taxon>Magnoliopsida</taxon>
        <taxon>eudicotyledons</taxon>
        <taxon>Gunneridae</taxon>
        <taxon>Pentapetalae</taxon>
        <taxon>rosids</taxon>
        <taxon>fabids</taxon>
        <taxon>Fabales</taxon>
        <taxon>Fabaceae</taxon>
        <taxon>Papilionoideae</taxon>
        <taxon>50 kb inversion clade</taxon>
        <taxon>NPAAA clade</taxon>
        <taxon>Hologalegina</taxon>
        <taxon>IRL clade</taxon>
        <taxon>Trifolieae</taxon>
        <taxon>Trifolium</taxon>
    </lineage>
</organism>
<sequence length="25" mass="3043">HSYGFLYLECCWRTWSDIDVYAISD</sequence>
<dbReference type="AlphaFoldDB" id="A0A392VP02"/>
<accession>A0A392VP02</accession>